<feature type="transmembrane region" description="Helical" evidence="1">
    <location>
        <begin position="36"/>
        <end position="56"/>
    </location>
</feature>
<keyword evidence="1" id="KW-1133">Transmembrane helix</keyword>
<dbReference type="OrthoDB" id="7864805at2"/>
<organism evidence="2 3">
    <name type="scientific">Priestia koreensis</name>
    <dbReference type="NCBI Taxonomy" id="284581"/>
    <lineage>
        <taxon>Bacteria</taxon>
        <taxon>Bacillati</taxon>
        <taxon>Bacillota</taxon>
        <taxon>Bacilli</taxon>
        <taxon>Bacillales</taxon>
        <taxon>Bacillaceae</taxon>
        <taxon>Priestia</taxon>
    </lineage>
</organism>
<dbReference type="PATRIC" id="fig|284581.3.peg.2658"/>
<feature type="transmembrane region" description="Helical" evidence="1">
    <location>
        <begin position="68"/>
        <end position="87"/>
    </location>
</feature>
<dbReference type="EMBL" id="LILC01000001">
    <property type="protein sequence ID" value="KOO52721.1"/>
    <property type="molecule type" value="Genomic_DNA"/>
</dbReference>
<protein>
    <recommendedName>
        <fullName evidence="4">DMT family transporter</fullName>
    </recommendedName>
</protein>
<accession>A0A0M0LNZ1</accession>
<sequence>MSLMIIFLTFLGGYILSAQSSINGKLSSRLGTLETALVTFVTGALFLAIWLLFFGQGNLLAIAEAPKWQLLGVFFGTGYLFLTILVVPKIGVTVTNITAIVGQITAGFLIDQFGWFGASTIHFNSSKFVGLVFMMIALIFIFKDDRKQQHS</sequence>
<keyword evidence="1" id="KW-0812">Transmembrane</keyword>
<comment type="caution">
    <text evidence="2">The sequence shown here is derived from an EMBL/GenBank/DDBJ whole genome shotgun (WGS) entry which is preliminary data.</text>
</comment>
<dbReference type="STRING" id="284581.AMD01_00060"/>
<dbReference type="Pfam" id="PF04657">
    <property type="entry name" value="DMT_YdcZ"/>
    <property type="match status" value="1"/>
</dbReference>
<dbReference type="AlphaFoldDB" id="A0A0M0LNZ1"/>
<dbReference type="PANTHER" id="PTHR34821:SF2">
    <property type="entry name" value="INNER MEMBRANE PROTEIN YDCZ"/>
    <property type="match status" value="1"/>
</dbReference>
<keyword evidence="3" id="KW-1185">Reference proteome</keyword>
<reference evidence="3" key="1">
    <citation type="submission" date="2015-08" db="EMBL/GenBank/DDBJ databases">
        <title>Fjat-14210 dsm16467.</title>
        <authorList>
            <person name="Liu B."/>
            <person name="Wang J."/>
            <person name="Zhu Y."/>
            <person name="Liu G."/>
            <person name="Chen Q."/>
            <person name="Chen Z."/>
            <person name="Lan J."/>
            <person name="Che J."/>
            <person name="Ge C."/>
            <person name="Shi H."/>
            <person name="Pan Z."/>
            <person name="Liu X."/>
        </authorList>
    </citation>
    <scope>NUCLEOTIDE SEQUENCE [LARGE SCALE GENOMIC DNA]</scope>
    <source>
        <strain evidence="3">DSM 16467</strain>
    </source>
</reference>
<dbReference type="GO" id="GO:0005886">
    <property type="term" value="C:plasma membrane"/>
    <property type="evidence" value="ECO:0007669"/>
    <property type="project" value="TreeGrafter"/>
</dbReference>
<proteinExistence type="predicted"/>
<evidence type="ECO:0008006" key="4">
    <source>
        <dbReference type="Google" id="ProtNLM"/>
    </source>
</evidence>
<name>A0A0M0LNZ1_9BACI</name>
<dbReference type="InterPro" id="IPR006750">
    <property type="entry name" value="YdcZ"/>
</dbReference>
<dbReference type="Proteomes" id="UP000037558">
    <property type="component" value="Unassembled WGS sequence"/>
</dbReference>
<dbReference type="PANTHER" id="PTHR34821">
    <property type="entry name" value="INNER MEMBRANE PROTEIN YDCZ"/>
    <property type="match status" value="1"/>
</dbReference>
<gene>
    <name evidence="2" type="ORF">AMD01_00060</name>
</gene>
<evidence type="ECO:0000256" key="1">
    <source>
        <dbReference type="SAM" id="Phobius"/>
    </source>
</evidence>
<feature type="transmembrane region" description="Helical" evidence="1">
    <location>
        <begin position="121"/>
        <end position="142"/>
    </location>
</feature>
<evidence type="ECO:0000313" key="2">
    <source>
        <dbReference type="EMBL" id="KOO52721.1"/>
    </source>
</evidence>
<dbReference type="RefSeq" id="WP_053399349.1">
    <property type="nucleotide sequence ID" value="NZ_LILC01000001.1"/>
</dbReference>
<keyword evidence="1" id="KW-0472">Membrane</keyword>
<evidence type="ECO:0000313" key="3">
    <source>
        <dbReference type="Proteomes" id="UP000037558"/>
    </source>
</evidence>